<feature type="transmembrane region" description="Helical" evidence="9">
    <location>
        <begin position="862"/>
        <end position="881"/>
    </location>
</feature>
<evidence type="ECO:0000256" key="9">
    <source>
        <dbReference type="SAM" id="Phobius"/>
    </source>
</evidence>
<evidence type="ECO:0000256" key="5">
    <source>
        <dbReference type="ARBA" id="ARBA00022692"/>
    </source>
</evidence>
<feature type="transmembrane region" description="Helical" evidence="9">
    <location>
        <begin position="888"/>
        <end position="907"/>
    </location>
</feature>
<dbReference type="InterPro" id="IPR027463">
    <property type="entry name" value="AcrB_DN_DC_subdom"/>
</dbReference>
<dbReference type="Gene3D" id="3.30.70.1320">
    <property type="entry name" value="Multidrug efflux transporter AcrB pore domain like"/>
    <property type="match status" value="1"/>
</dbReference>
<dbReference type="Gene3D" id="1.20.1640.10">
    <property type="entry name" value="Multidrug efflux transporter AcrB transmembrane domain"/>
    <property type="match status" value="2"/>
</dbReference>
<keyword evidence="4" id="KW-1003">Cell membrane</keyword>
<feature type="transmembrane region" description="Helical" evidence="9">
    <location>
        <begin position="396"/>
        <end position="414"/>
    </location>
</feature>
<dbReference type="Gene3D" id="3.30.2090.10">
    <property type="entry name" value="Multidrug efflux transporter AcrB TolC docking domain, DN and DC subdomains"/>
    <property type="match status" value="2"/>
</dbReference>
<feature type="compositionally biased region" description="Basic and acidic residues" evidence="8">
    <location>
        <begin position="1040"/>
        <end position="1050"/>
    </location>
</feature>
<dbReference type="PANTHER" id="PTHR32063">
    <property type="match status" value="1"/>
</dbReference>
<evidence type="ECO:0000256" key="2">
    <source>
        <dbReference type="ARBA" id="ARBA00010942"/>
    </source>
</evidence>
<proteinExistence type="inferred from homology"/>
<keyword evidence="3" id="KW-0813">Transport</keyword>
<dbReference type="SUPFAM" id="SSF82714">
    <property type="entry name" value="Multidrug efflux transporter AcrB TolC docking domain, DN and DC subdomains"/>
    <property type="match status" value="2"/>
</dbReference>
<feature type="transmembrane region" description="Helical" evidence="9">
    <location>
        <begin position="336"/>
        <end position="355"/>
    </location>
</feature>
<keyword evidence="11" id="KW-1185">Reference proteome</keyword>
<dbReference type="PANTHER" id="PTHR32063:SF24">
    <property type="entry name" value="CATION EFFLUX SYSTEM (ACRB_ACRD_ACRF FAMILY)"/>
    <property type="match status" value="1"/>
</dbReference>
<dbReference type="EMBL" id="JAPNKA010000001">
    <property type="protein sequence ID" value="MCY1082432.1"/>
    <property type="molecule type" value="Genomic_DNA"/>
</dbReference>
<evidence type="ECO:0000256" key="3">
    <source>
        <dbReference type="ARBA" id="ARBA00022448"/>
    </source>
</evidence>
<dbReference type="InterPro" id="IPR004763">
    <property type="entry name" value="CusA-like"/>
</dbReference>
<accession>A0ABT4ANP1</accession>
<feature type="transmembrane region" description="Helical" evidence="9">
    <location>
        <begin position="963"/>
        <end position="985"/>
    </location>
</feature>
<keyword evidence="6 9" id="KW-1133">Transmembrane helix</keyword>
<organism evidence="10 11">
    <name type="scientific">Archangium lansingense</name>
    <dbReference type="NCBI Taxonomy" id="2995310"/>
    <lineage>
        <taxon>Bacteria</taxon>
        <taxon>Pseudomonadati</taxon>
        <taxon>Myxococcota</taxon>
        <taxon>Myxococcia</taxon>
        <taxon>Myxococcales</taxon>
        <taxon>Cystobacterineae</taxon>
        <taxon>Archangiaceae</taxon>
        <taxon>Archangium</taxon>
    </lineage>
</organism>
<feature type="transmembrane region" description="Helical" evidence="9">
    <location>
        <begin position="467"/>
        <end position="486"/>
    </location>
</feature>
<dbReference type="Proteomes" id="UP001207654">
    <property type="component" value="Unassembled WGS sequence"/>
</dbReference>
<dbReference type="PRINTS" id="PR00702">
    <property type="entry name" value="ACRIFLAVINRP"/>
</dbReference>
<comment type="similarity">
    <text evidence="2">Belongs to the resistance-nodulation-cell division (RND) (TC 2.A.6) family.</text>
</comment>
<feature type="transmembrane region" description="Helical" evidence="9">
    <location>
        <begin position="528"/>
        <end position="546"/>
    </location>
</feature>
<dbReference type="RefSeq" id="WP_267541000.1">
    <property type="nucleotide sequence ID" value="NZ_JAPNKA010000001.1"/>
</dbReference>
<evidence type="ECO:0000256" key="1">
    <source>
        <dbReference type="ARBA" id="ARBA00004651"/>
    </source>
</evidence>
<reference evidence="10 11" key="1">
    <citation type="submission" date="2022-11" db="EMBL/GenBank/DDBJ databases">
        <title>Minimal conservation of predation-associated metabolite biosynthetic gene clusters underscores biosynthetic potential of Myxococcota including descriptions for ten novel species: Archangium lansinium sp. nov., Myxococcus landrumus sp. nov., Nannocystis bai.</title>
        <authorList>
            <person name="Ahearne A."/>
            <person name="Stevens C."/>
            <person name="Phillips K."/>
        </authorList>
    </citation>
    <scope>NUCLEOTIDE SEQUENCE [LARGE SCALE GENOMIC DNA]</scope>
    <source>
        <strain evidence="10 11">MIWBW</strain>
    </source>
</reference>
<protein>
    <submittedName>
        <fullName evidence="10">CusA/CzcA family heavy metal efflux RND transporter</fullName>
    </submittedName>
</protein>
<feature type="transmembrane region" description="Helical" evidence="9">
    <location>
        <begin position="362"/>
        <end position="384"/>
    </location>
</feature>
<evidence type="ECO:0000313" key="11">
    <source>
        <dbReference type="Proteomes" id="UP001207654"/>
    </source>
</evidence>
<feature type="transmembrane region" description="Helical" evidence="9">
    <location>
        <begin position="435"/>
        <end position="455"/>
    </location>
</feature>
<dbReference type="SUPFAM" id="SSF82693">
    <property type="entry name" value="Multidrug efflux transporter AcrB pore domain, PN1, PN2, PC1 and PC2 subdomains"/>
    <property type="match status" value="2"/>
</dbReference>
<feature type="transmembrane region" description="Helical" evidence="9">
    <location>
        <begin position="991"/>
        <end position="1014"/>
    </location>
</feature>
<comment type="subcellular location">
    <subcellularLocation>
        <location evidence="1">Cell membrane</location>
        <topology evidence="1">Multi-pass membrane protein</topology>
    </subcellularLocation>
</comment>
<evidence type="ECO:0000256" key="8">
    <source>
        <dbReference type="SAM" id="MobiDB-lite"/>
    </source>
</evidence>
<feature type="transmembrane region" description="Helical" evidence="9">
    <location>
        <begin position="913"/>
        <end position="934"/>
    </location>
</feature>
<evidence type="ECO:0000313" key="10">
    <source>
        <dbReference type="EMBL" id="MCY1082432.1"/>
    </source>
</evidence>
<feature type="region of interest" description="Disordered" evidence="8">
    <location>
        <begin position="1024"/>
        <end position="1050"/>
    </location>
</feature>
<keyword evidence="5 9" id="KW-0812">Transmembrane</keyword>
<keyword evidence="7 9" id="KW-0472">Membrane</keyword>
<dbReference type="Gene3D" id="3.30.70.1440">
    <property type="entry name" value="Multidrug efflux transporter AcrB pore domain"/>
    <property type="match status" value="1"/>
</dbReference>
<dbReference type="Gene3D" id="3.30.70.1430">
    <property type="entry name" value="Multidrug efflux transporter AcrB pore domain"/>
    <property type="match status" value="2"/>
</dbReference>
<dbReference type="InterPro" id="IPR001036">
    <property type="entry name" value="Acrflvin-R"/>
</dbReference>
<evidence type="ECO:0000256" key="4">
    <source>
        <dbReference type="ARBA" id="ARBA00022475"/>
    </source>
</evidence>
<dbReference type="SUPFAM" id="SSF82866">
    <property type="entry name" value="Multidrug efflux transporter AcrB transmembrane domain"/>
    <property type="match status" value="2"/>
</dbReference>
<evidence type="ECO:0000256" key="7">
    <source>
        <dbReference type="ARBA" id="ARBA00023136"/>
    </source>
</evidence>
<name>A0ABT4ANP1_9BACT</name>
<comment type="caution">
    <text evidence="10">The sequence shown here is derived from an EMBL/GenBank/DDBJ whole genome shotgun (WGS) entry which is preliminary data.</text>
</comment>
<sequence>MMERLVRGSVKHRGWTLGLTALFAVLASVVAARMELDALPDITTNQVLVLTRAPGMTPEEVERLVTRPVETGLGGMPGLEEHRSLSRYGISSVTAVFGDDVDPYRARQLVQERLNALAGELPPGVEAPELGPLTGGLGEIFHFTVSSSHRTSAELLELAELRVAPLLRGVAGVVEVNSWGGQQRTLEVRADPVKLAQRGLTLEELQRALEDVSGSAPGASLTTGDRQVLVRAVARPPGPSELGGAVVRGADGRTLRLADVAEVVPGALPRIGTATSNGRGETVYVMVQMLRGANALDVMEGLHARMEQVRKALPQDVRVDEVYDRSTLVRGTLRTVTKNLLEGGLLVVAVLFLLLGSFRAGLVVASAIPLSMLGAAVGMVLLGIPGNLMSLGAIDFGLLVDGAVVMVEAVFHHVGHERTGRGEWREKVSHVTGSVARPVFFSVLIILLVYVPILALSGVDGKMFRPMAVTVMLALATSLVLSLTFIPAMASLVLRPEDVPEHPPLLVRFFDKVYRPVLNHMVHHPRRVALAAVVLLALGAGLFMRAGSEFAPQLDEGDMVVQTTRAADISLEAAAREAEHLEAVLLKHIPEVTQVVSRVGSPAVATDIMGLEQADVFIQLKPHAQWRPGLTREALIEEMAAVLENQAPGSEPAFTQPIQMRFNELLGGSVTDVAVSVYGEDLRELRRLAEQVAAEVGREPGAVDVRVLAPPEVSMLEVVPRPLDAARAGFSVREVLEAVQAVRTGLEVGATYDGAVRIPIMLRLSGADGAFSLAELPLPVASGGTVSLSRVADVKLVSTPGLVSRQDGQRRLVVGFNVRGADLGTVVENAQARVVSAVSLPDGYRMEWGGQYETLTEAARRLSLVIPAVLVLIVVVLWLTFQRLRPALIIFTNVPFACVGGVVALMLRGMPVSISAAIGFIALSGIAVLNGVVLMSRLLHHEASGLPVKEAVLLAAQERSRPVLMTALVAALGFVPMMLATGVGSEVQRPLATVVVGGLVTSTLLTLVILPSLYPWFAGQRSGRAGSQGPGTREPGPAEVHAEGPREVAA</sequence>
<dbReference type="Pfam" id="PF00873">
    <property type="entry name" value="ACR_tran"/>
    <property type="match status" value="1"/>
</dbReference>
<gene>
    <name evidence="10" type="ORF">OV287_49100</name>
</gene>
<dbReference type="NCBIfam" id="TIGR00914">
    <property type="entry name" value="2A0601"/>
    <property type="match status" value="1"/>
</dbReference>
<evidence type="ECO:0000256" key="6">
    <source>
        <dbReference type="ARBA" id="ARBA00022989"/>
    </source>
</evidence>